<reference evidence="2 3" key="2">
    <citation type="submission" date="2020-08" db="EMBL/GenBank/DDBJ databases">
        <title>Stappia taiwanensis sp. nov., isolated from a coastal thermal spring.</title>
        <authorList>
            <person name="Kampfer P."/>
        </authorList>
    </citation>
    <scope>NUCLEOTIDE SEQUENCE [LARGE SCALE GENOMIC DNA]</scope>
    <source>
        <strain evidence="2 3">DSM 23284</strain>
    </source>
</reference>
<keyword evidence="3" id="KW-1185">Reference proteome</keyword>
<dbReference type="RefSeq" id="WP_181759104.1">
    <property type="nucleotide sequence ID" value="NZ_BMCR01000004.1"/>
</dbReference>
<protein>
    <recommendedName>
        <fullName evidence="1">UPF0260 protein H1W37_04570</fullName>
    </recommendedName>
</protein>
<evidence type="ECO:0000313" key="3">
    <source>
        <dbReference type="Proteomes" id="UP000559404"/>
    </source>
</evidence>
<dbReference type="InterPro" id="IPR005358">
    <property type="entry name" value="Puta_zinc/iron-chelating_dom"/>
</dbReference>
<comment type="caution">
    <text evidence="2">The sequence shown here is derived from an EMBL/GenBank/DDBJ whole genome shotgun (WGS) entry which is preliminary data.</text>
</comment>
<proteinExistence type="inferred from homology"/>
<dbReference type="Pfam" id="PF03692">
    <property type="entry name" value="CxxCxxCC"/>
    <property type="match status" value="1"/>
</dbReference>
<organism evidence="2 3">
    <name type="scientific">Stappia taiwanensis</name>
    <dbReference type="NCBI Taxonomy" id="992267"/>
    <lineage>
        <taxon>Bacteria</taxon>
        <taxon>Pseudomonadati</taxon>
        <taxon>Pseudomonadota</taxon>
        <taxon>Alphaproteobacteria</taxon>
        <taxon>Hyphomicrobiales</taxon>
        <taxon>Stappiaceae</taxon>
        <taxon>Stappia</taxon>
    </lineage>
</organism>
<evidence type="ECO:0000313" key="2">
    <source>
        <dbReference type="EMBL" id="MBA4610913.1"/>
    </source>
</evidence>
<dbReference type="InterPro" id="IPR008228">
    <property type="entry name" value="UCP006173"/>
</dbReference>
<dbReference type="AlphaFoldDB" id="A0A838XVB7"/>
<sequence length="178" mass="19723">MTASDDSTTLPGGKTAEPSAEALPFWRRKTLAELTGSEWESLCDGCGRCCLNKLEDWDTGEIVWTSLSCTLFDEGSCRCRDYDNRLEKVPDCLPLTPETVPGLSWLPPTCGYRLMAEGRDLYWWHPLVSGDPQSVHAAGISVRGRVFPEDGIPLEDYENFLADWPGENPMEDTSEASG</sequence>
<dbReference type="NCBIfam" id="NF003501">
    <property type="entry name" value="PRK05170.1-5"/>
    <property type="match status" value="1"/>
</dbReference>
<dbReference type="PANTHER" id="PTHR37421">
    <property type="entry name" value="UPF0260 PROTEIN YCGN"/>
    <property type="match status" value="1"/>
</dbReference>
<dbReference type="HAMAP" id="MF_00676">
    <property type="entry name" value="UPF0260"/>
    <property type="match status" value="1"/>
</dbReference>
<evidence type="ECO:0000256" key="1">
    <source>
        <dbReference type="HAMAP-Rule" id="MF_00676"/>
    </source>
</evidence>
<dbReference type="PIRSF" id="PIRSF006173">
    <property type="entry name" value="UCP006173"/>
    <property type="match status" value="1"/>
</dbReference>
<gene>
    <name evidence="2" type="ORF">H1W37_04570</name>
</gene>
<dbReference type="NCBIfam" id="NF003507">
    <property type="entry name" value="PRK05170.2-5"/>
    <property type="match status" value="1"/>
</dbReference>
<accession>A0A838XVB7</accession>
<dbReference type="Proteomes" id="UP000559404">
    <property type="component" value="Unassembled WGS sequence"/>
</dbReference>
<reference evidence="2 3" key="1">
    <citation type="submission" date="2020-07" db="EMBL/GenBank/DDBJ databases">
        <authorList>
            <person name="Li M."/>
        </authorList>
    </citation>
    <scope>NUCLEOTIDE SEQUENCE [LARGE SCALE GENOMIC DNA]</scope>
    <source>
        <strain evidence="2 3">DSM 23284</strain>
    </source>
</reference>
<comment type="similarity">
    <text evidence="1">Belongs to the UPF0260 family.</text>
</comment>
<dbReference type="PANTHER" id="PTHR37421:SF1">
    <property type="entry name" value="UPF0260 PROTEIN YCGN"/>
    <property type="match status" value="1"/>
</dbReference>
<name>A0A838XVB7_9HYPH</name>
<dbReference type="EMBL" id="JACEON010000003">
    <property type="protein sequence ID" value="MBA4610913.1"/>
    <property type="molecule type" value="Genomic_DNA"/>
</dbReference>